<evidence type="ECO:0000259" key="1">
    <source>
        <dbReference type="PROSITE" id="PS51411"/>
    </source>
</evidence>
<accession>A0A235BVK4</accession>
<protein>
    <recommendedName>
        <fullName evidence="1">PSP1 C-terminal domain-containing protein</fullName>
    </recommendedName>
</protein>
<proteinExistence type="predicted"/>
<dbReference type="PANTHER" id="PTHR43830:SF3">
    <property type="entry name" value="PROTEIN PSP1"/>
    <property type="match status" value="1"/>
</dbReference>
<dbReference type="PROSITE" id="PS51411">
    <property type="entry name" value="PSP1_C"/>
    <property type="match status" value="1"/>
</dbReference>
<evidence type="ECO:0000313" key="2">
    <source>
        <dbReference type="EMBL" id="OYD15595.1"/>
    </source>
</evidence>
<dbReference type="EMBL" id="NOZQ01000109">
    <property type="protein sequence ID" value="OYD15595.1"/>
    <property type="molecule type" value="Genomic_DNA"/>
</dbReference>
<reference evidence="2 3" key="1">
    <citation type="submission" date="2017-07" db="EMBL/GenBank/DDBJ databases">
        <title>Recovery of genomes from metagenomes via a dereplication, aggregation, and scoring strategy.</title>
        <authorList>
            <person name="Sieber C.M."/>
            <person name="Probst A.J."/>
            <person name="Sharrar A."/>
            <person name="Thomas B.C."/>
            <person name="Hess M."/>
            <person name="Tringe S.G."/>
            <person name="Banfield J.F."/>
        </authorList>
    </citation>
    <scope>NUCLEOTIDE SEQUENCE [LARGE SCALE GENOMIC DNA]</scope>
    <source>
        <strain evidence="2">JGI_Cruoil_03_44_89</strain>
    </source>
</reference>
<name>A0A235BVK4_UNCW3</name>
<evidence type="ECO:0000313" key="3">
    <source>
        <dbReference type="Proteomes" id="UP000215215"/>
    </source>
</evidence>
<dbReference type="AlphaFoldDB" id="A0A235BVK4"/>
<dbReference type="InterPro" id="IPR007557">
    <property type="entry name" value="PSP1_C"/>
</dbReference>
<feature type="domain" description="PSP1 C-terminal" evidence="1">
    <location>
        <begin position="63"/>
        <end position="148"/>
    </location>
</feature>
<gene>
    <name evidence="2" type="ORF">CH333_05320</name>
</gene>
<comment type="caution">
    <text evidence="2">The sequence shown here is derived from an EMBL/GenBank/DDBJ whole genome shotgun (WGS) entry which is preliminary data.</text>
</comment>
<sequence length="283" mass="32406">MAFHITEVIYMLLKVTCGERETRVVKAPDIGISEGDYIIYKTESGKDIGCVIETLPKSHLVSYRFASTATPEDIEKMKALKREETKKTRECTELLPKYNPQMKLVGRHIQFDGKKVKFYFLADSKLDYRSLVKQLSKQWNMRVEFQQIGARDYAKGFPEYGLCGRRTCCSRFRKDFEPITTTLLRLQNLACGTDKVTGICGKLMCCLKYEENFYRLQEKEFPAVGSLVNTDKGEGTIMDRNFITETVTIKYPDGRKAQANLGEIEAVSKLPMLILKKTLLGIR</sequence>
<dbReference type="GO" id="GO:0005737">
    <property type="term" value="C:cytoplasm"/>
    <property type="evidence" value="ECO:0007669"/>
    <property type="project" value="TreeGrafter"/>
</dbReference>
<dbReference type="Proteomes" id="UP000215215">
    <property type="component" value="Unassembled WGS sequence"/>
</dbReference>
<dbReference type="Pfam" id="PF04468">
    <property type="entry name" value="PSP1"/>
    <property type="match status" value="1"/>
</dbReference>
<dbReference type="InterPro" id="IPR047767">
    <property type="entry name" value="PSP1-like"/>
</dbReference>
<dbReference type="PANTHER" id="PTHR43830">
    <property type="entry name" value="PROTEIN PSP1"/>
    <property type="match status" value="1"/>
</dbReference>
<organism evidence="2 3">
    <name type="scientific">candidate division WOR-3 bacterium JGI_Cruoil_03_44_89</name>
    <dbReference type="NCBI Taxonomy" id="1973748"/>
    <lineage>
        <taxon>Bacteria</taxon>
        <taxon>Bacteria division WOR-3</taxon>
    </lineage>
</organism>
<dbReference type="NCBIfam" id="NF041131">
    <property type="entry name" value="RicT_YaaT_fam"/>
    <property type="match status" value="1"/>
</dbReference>